<evidence type="ECO:0000313" key="4">
    <source>
        <dbReference type="Proteomes" id="UP000295301"/>
    </source>
</evidence>
<dbReference type="PROSITE" id="PS00166">
    <property type="entry name" value="ENOYL_COA_HYDRATASE"/>
    <property type="match status" value="1"/>
</dbReference>
<dbReference type="PANTHER" id="PTHR42964:SF1">
    <property type="entry name" value="POLYKETIDE BIOSYNTHESIS ENOYL-COA HYDRATASE PKSH-RELATED"/>
    <property type="match status" value="1"/>
</dbReference>
<comment type="caution">
    <text evidence="3">The sequence shown here is derived from an EMBL/GenBank/DDBJ whole genome shotgun (WGS) entry which is preliminary data.</text>
</comment>
<dbReference type="GO" id="GO:0003824">
    <property type="term" value="F:catalytic activity"/>
    <property type="evidence" value="ECO:0007669"/>
    <property type="project" value="InterPro"/>
</dbReference>
<dbReference type="EMBL" id="SMUV01000072">
    <property type="protein sequence ID" value="TDK43053.1"/>
    <property type="molecule type" value="Genomic_DNA"/>
</dbReference>
<dbReference type="InterPro" id="IPR029045">
    <property type="entry name" value="ClpP/crotonase-like_dom_sf"/>
</dbReference>
<comment type="similarity">
    <text evidence="1 2">Belongs to the enoyl-CoA hydratase/isomerase family.</text>
</comment>
<evidence type="ECO:0000256" key="1">
    <source>
        <dbReference type="ARBA" id="ARBA00005254"/>
    </source>
</evidence>
<evidence type="ECO:0000256" key="2">
    <source>
        <dbReference type="RuleBase" id="RU003707"/>
    </source>
</evidence>
<dbReference type="GO" id="GO:0008300">
    <property type="term" value="P:isoprenoid catabolic process"/>
    <property type="evidence" value="ECO:0007669"/>
    <property type="project" value="TreeGrafter"/>
</dbReference>
<dbReference type="Pfam" id="PF00378">
    <property type="entry name" value="ECH_1"/>
    <property type="match status" value="1"/>
</dbReference>
<evidence type="ECO:0000313" key="3">
    <source>
        <dbReference type="EMBL" id="TDK43053.1"/>
    </source>
</evidence>
<dbReference type="NCBIfam" id="NF005675">
    <property type="entry name" value="PRK07468.1"/>
    <property type="match status" value="1"/>
</dbReference>
<dbReference type="Gene3D" id="1.10.12.10">
    <property type="entry name" value="Lyase 2-enoyl-coa Hydratase, Chain A, domain 2"/>
    <property type="match status" value="1"/>
</dbReference>
<dbReference type="SUPFAM" id="SSF52096">
    <property type="entry name" value="ClpP/crotonase"/>
    <property type="match status" value="1"/>
</dbReference>
<accession>A0A4R5UV16</accession>
<protein>
    <submittedName>
        <fullName evidence="3">Crotonase/enoyl-CoA hydratase family protein</fullName>
    </submittedName>
</protein>
<name>A0A4R5UV16_9RHOB</name>
<sequence>MFETITIETDARGVAVLTLNRVEKHNAMSATMIAELTQAAQKLGADDAVRAVILTGAGRTFCAGGDLGWMQDQMAADAETRFIEARKLALALQALNTLPKPLIGALQGNAFGGGVGLASVCDVTLGADHLKMGLTETRLGLIPATIGPYVIARMGEARARRVFMSARLFDAAEAVELGLLARAVPAGDLMAAAEAEVAPYLACAPGAVAAAKRLTRELGPRIDEAVIDHTIRALVDRWEGDEASEGIAAFFDKRKPGWAQDA</sequence>
<proteinExistence type="inferred from homology"/>
<dbReference type="RefSeq" id="WP_133361059.1">
    <property type="nucleotide sequence ID" value="NZ_SMUV01000072.1"/>
</dbReference>
<dbReference type="InterPro" id="IPR051683">
    <property type="entry name" value="Enoyl-CoA_Hydratase/Isomerase"/>
</dbReference>
<gene>
    <name evidence="3" type="ORF">E1832_17470</name>
</gene>
<dbReference type="Gene3D" id="3.90.226.10">
    <property type="entry name" value="2-enoyl-CoA Hydratase, Chain A, domain 1"/>
    <property type="match status" value="1"/>
</dbReference>
<dbReference type="InterPro" id="IPR018376">
    <property type="entry name" value="Enoyl-CoA_hyd/isom_CS"/>
</dbReference>
<dbReference type="InterPro" id="IPR014748">
    <property type="entry name" value="Enoyl-CoA_hydra_C"/>
</dbReference>
<dbReference type="InterPro" id="IPR001753">
    <property type="entry name" value="Enoyl-CoA_hydra/iso"/>
</dbReference>
<reference evidence="3 4" key="1">
    <citation type="submission" date="2019-03" db="EMBL/GenBank/DDBJ databases">
        <title>Ruegeria lutea sp. nov., a novel strain, isolated from marine sediment, the Masan Bay, South Korea.</title>
        <authorList>
            <person name="Kim J."/>
            <person name="Kim D.-Y."/>
            <person name="Lee S.-S."/>
        </authorList>
    </citation>
    <scope>NUCLEOTIDE SEQUENCE [LARGE SCALE GENOMIC DNA]</scope>
    <source>
        <strain evidence="3 4">318-1</strain>
    </source>
</reference>
<dbReference type="OrthoDB" id="9795613at2"/>
<dbReference type="AlphaFoldDB" id="A0A4R5UV16"/>
<dbReference type="CDD" id="cd06558">
    <property type="entry name" value="crotonase-like"/>
    <property type="match status" value="1"/>
</dbReference>
<keyword evidence="4" id="KW-1185">Reference proteome</keyword>
<dbReference type="Proteomes" id="UP000295301">
    <property type="component" value="Unassembled WGS sequence"/>
</dbReference>
<organism evidence="3 4">
    <name type="scientific">Antarcticimicrobium luteum</name>
    <dbReference type="NCBI Taxonomy" id="2547397"/>
    <lineage>
        <taxon>Bacteria</taxon>
        <taxon>Pseudomonadati</taxon>
        <taxon>Pseudomonadota</taxon>
        <taxon>Alphaproteobacteria</taxon>
        <taxon>Rhodobacterales</taxon>
        <taxon>Paracoccaceae</taxon>
        <taxon>Antarcticimicrobium</taxon>
    </lineage>
</organism>
<dbReference type="PANTHER" id="PTHR42964">
    <property type="entry name" value="ENOYL-COA HYDRATASE"/>
    <property type="match status" value="1"/>
</dbReference>